<organism evidence="2 3">
    <name type="scientific">Mycolicibacterium hassiacum (strain DSM 44199 / CIP 105218 / JCM 12690 / 3849)</name>
    <name type="common">Mycobacterium hassiacum</name>
    <dbReference type="NCBI Taxonomy" id="1122247"/>
    <lineage>
        <taxon>Bacteria</taxon>
        <taxon>Bacillati</taxon>
        <taxon>Actinomycetota</taxon>
        <taxon>Actinomycetes</taxon>
        <taxon>Mycobacteriales</taxon>
        <taxon>Mycobacteriaceae</taxon>
        <taxon>Mycolicibacterium</taxon>
    </lineage>
</organism>
<dbReference type="EMBL" id="AMRA01000104">
    <property type="protein sequence ID" value="EKF22127.1"/>
    <property type="molecule type" value="Genomic_DNA"/>
</dbReference>
<dbReference type="AlphaFoldDB" id="K5BDC4"/>
<keyword evidence="1" id="KW-0812">Transmembrane</keyword>
<feature type="transmembrane region" description="Helical" evidence="1">
    <location>
        <begin position="77"/>
        <end position="105"/>
    </location>
</feature>
<feature type="transmembrane region" description="Helical" evidence="1">
    <location>
        <begin position="256"/>
        <end position="276"/>
    </location>
</feature>
<name>K5BDC4_MYCHD</name>
<dbReference type="RefSeq" id="WP_005630564.1">
    <property type="nucleotide sequence ID" value="NZ_AMRA01000104.1"/>
</dbReference>
<accession>K5BDC4</accession>
<evidence type="ECO:0000313" key="3">
    <source>
        <dbReference type="Proteomes" id="UP000006265"/>
    </source>
</evidence>
<feature type="transmembrane region" description="Helical" evidence="1">
    <location>
        <begin position="167"/>
        <end position="187"/>
    </location>
</feature>
<evidence type="ECO:0000256" key="1">
    <source>
        <dbReference type="SAM" id="Phobius"/>
    </source>
</evidence>
<comment type="caution">
    <text evidence="2">The sequence shown here is derived from an EMBL/GenBank/DDBJ whole genome shotgun (WGS) entry which is preliminary data.</text>
</comment>
<dbReference type="PATRIC" id="fig|1122247.3.peg.3715"/>
<keyword evidence="3" id="KW-1185">Reference proteome</keyword>
<sequence length="301" mass="31732">MNNTGPRRWLTRARTVISAEIDAARHGELDLNPADLTRYTFPLLLRLLAVVAFGAVPLLVVRSGVQTDDVLVPLLGSLALTGICATVATWLICAGVAGLVVVVCYRAPAARASRMVVGALVRSFQRITNTAALLTTLALSAGLIALAVGLPQRPDPDAAHSVLDDLFVAQAGVLLAGLAFAYLSEAIRCAVEIINNHSLLLGWPWAIAITMGGWITATTAGPFKASRLLVLLLDERLPADIDGTPRAQVIAELVPAHANLLAALVPLPVIAVIWALEAHRHNGFARLSHGRQHPGAAITDT</sequence>
<dbReference type="OrthoDB" id="4369732at2"/>
<keyword evidence="1" id="KW-1133">Transmembrane helix</keyword>
<dbReference type="eggNOG" id="ENOG5031F2H">
    <property type="taxonomic scope" value="Bacteria"/>
</dbReference>
<evidence type="ECO:0000313" key="2">
    <source>
        <dbReference type="EMBL" id="EKF22127.1"/>
    </source>
</evidence>
<reference evidence="2 3" key="1">
    <citation type="journal article" date="2012" name="J. Bacteriol.">
        <title>Genome sequence of Mycobacterium hassiacum DSM 44199, a rare source of heat-stable mycobacterial proteins.</title>
        <authorList>
            <person name="Tiago I."/>
            <person name="Maranha A."/>
            <person name="Mendes V."/>
            <person name="Alarico S."/>
            <person name="Moynihan P.J."/>
            <person name="Clarke A.J."/>
            <person name="Macedo-Ribeiro S."/>
            <person name="Pereira P.J."/>
            <person name="Empadinhas N."/>
        </authorList>
    </citation>
    <scope>NUCLEOTIDE SEQUENCE [LARGE SCALE GENOMIC DNA]</scope>
    <source>
        <strain evidence="3">DSM 44199 / CIP 105218 / JCM 12690 / 3849</strain>
    </source>
</reference>
<feature type="transmembrane region" description="Helical" evidence="1">
    <location>
        <begin position="43"/>
        <end position="65"/>
    </location>
</feature>
<dbReference type="Proteomes" id="UP000006265">
    <property type="component" value="Unassembled WGS sequence"/>
</dbReference>
<keyword evidence="1" id="KW-0472">Membrane</keyword>
<proteinExistence type="predicted"/>
<protein>
    <submittedName>
        <fullName evidence="2">Putative membrane protein</fullName>
    </submittedName>
</protein>
<feature type="transmembrane region" description="Helical" evidence="1">
    <location>
        <begin position="199"/>
        <end position="217"/>
    </location>
</feature>
<dbReference type="STRING" id="1122247.GCA_000379865_02443"/>
<feature type="transmembrane region" description="Helical" evidence="1">
    <location>
        <begin position="126"/>
        <end position="147"/>
    </location>
</feature>
<gene>
    <name evidence="2" type="ORF">C731_3874</name>
</gene>